<name>A0ACA9Q1M3_9GLOM</name>
<sequence length="143" mass="16078">MPVANVCISKGSKILHGWYIHSIPYEMSIKDFFEKLVTSKISPECNISINSLEIIDRIELSQILGATAIQTSHSCGIIELTKIFGINIHYILKPNDNITSLILQHGGGWSLAEYANIQGKKFVSCLSEAIWYIDMHGHKKFEE</sequence>
<evidence type="ECO:0000313" key="2">
    <source>
        <dbReference type="Proteomes" id="UP000789920"/>
    </source>
</evidence>
<dbReference type="Proteomes" id="UP000789920">
    <property type="component" value="Unassembled WGS sequence"/>
</dbReference>
<keyword evidence="2" id="KW-1185">Reference proteome</keyword>
<feature type="non-terminal residue" evidence="1">
    <location>
        <position position="143"/>
    </location>
</feature>
<comment type="caution">
    <text evidence="1">The sequence shown here is derived from an EMBL/GenBank/DDBJ whole genome shotgun (WGS) entry which is preliminary data.</text>
</comment>
<gene>
    <name evidence="1" type="ORF">RPERSI_LOCUS11738</name>
</gene>
<protein>
    <submittedName>
        <fullName evidence="1">14871_t:CDS:1</fullName>
    </submittedName>
</protein>
<evidence type="ECO:0000313" key="1">
    <source>
        <dbReference type="EMBL" id="CAG8726496.1"/>
    </source>
</evidence>
<accession>A0ACA9Q1M3</accession>
<reference evidence="1" key="1">
    <citation type="submission" date="2021-06" db="EMBL/GenBank/DDBJ databases">
        <authorList>
            <person name="Kallberg Y."/>
            <person name="Tangrot J."/>
            <person name="Rosling A."/>
        </authorList>
    </citation>
    <scope>NUCLEOTIDE SEQUENCE</scope>
    <source>
        <strain evidence="1">MA461A</strain>
    </source>
</reference>
<proteinExistence type="predicted"/>
<organism evidence="1 2">
    <name type="scientific">Racocetra persica</name>
    <dbReference type="NCBI Taxonomy" id="160502"/>
    <lineage>
        <taxon>Eukaryota</taxon>
        <taxon>Fungi</taxon>
        <taxon>Fungi incertae sedis</taxon>
        <taxon>Mucoromycota</taxon>
        <taxon>Glomeromycotina</taxon>
        <taxon>Glomeromycetes</taxon>
        <taxon>Diversisporales</taxon>
        <taxon>Gigasporaceae</taxon>
        <taxon>Racocetra</taxon>
    </lineage>
</organism>
<dbReference type="EMBL" id="CAJVQC010024451">
    <property type="protein sequence ID" value="CAG8726496.1"/>
    <property type="molecule type" value="Genomic_DNA"/>
</dbReference>